<reference evidence="1 2" key="1">
    <citation type="journal article" date="2015" name="Nature">
        <title>rRNA introns, odd ribosomes, and small enigmatic genomes across a large radiation of phyla.</title>
        <authorList>
            <person name="Brown C.T."/>
            <person name="Hug L.A."/>
            <person name="Thomas B.C."/>
            <person name="Sharon I."/>
            <person name="Castelle C.J."/>
            <person name="Singh A."/>
            <person name="Wilkins M.J."/>
            <person name="Williams K.H."/>
            <person name="Banfield J.F."/>
        </authorList>
    </citation>
    <scope>NUCLEOTIDE SEQUENCE [LARGE SCALE GENOMIC DNA]</scope>
</reference>
<name>A0A0G0E4L2_UNCC3</name>
<dbReference type="AlphaFoldDB" id="A0A0G0E4L2"/>
<accession>A0A0G0E4L2</accession>
<gene>
    <name evidence="1" type="ORF">UR67_C0001G0174</name>
</gene>
<comment type="caution">
    <text evidence="1">The sequence shown here is derived from an EMBL/GenBank/DDBJ whole genome shotgun (WGS) entry which is preliminary data.</text>
</comment>
<evidence type="ECO:0000313" key="2">
    <source>
        <dbReference type="Proteomes" id="UP000034581"/>
    </source>
</evidence>
<evidence type="ECO:0000313" key="1">
    <source>
        <dbReference type="EMBL" id="KKP70265.1"/>
    </source>
</evidence>
<sequence length="142" mass="16020">MNLVGEDTIPLDKMRNMNRFELEGLISKGLLRGSEAFDVYLEVSAKEALEKAEELDKLGSDLGISSNQAMINRFYAESLERLVRDKSEEGLQLRVAFIHNRVQSLERIGSKLSSEHGGNIDIIDEEVSAWQELARSLLPEKE</sequence>
<dbReference type="Proteomes" id="UP000034581">
    <property type="component" value="Unassembled WGS sequence"/>
</dbReference>
<organism evidence="1 2">
    <name type="scientific">candidate division CPR3 bacterium GW2011_GWF2_35_18</name>
    <dbReference type="NCBI Taxonomy" id="1618350"/>
    <lineage>
        <taxon>Bacteria</taxon>
        <taxon>Bacteria division CPR3</taxon>
    </lineage>
</organism>
<proteinExistence type="predicted"/>
<protein>
    <submittedName>
        <fullName evidence="1">Uncharacterized protein</fullName>
    </submittedName>
</protein>
<dbReference type="EMBL" id="LBQB01000001">
    <property type="protein sequence ID" value="KKP70265.1"/>
    <property type="molecule type" value="Genomic_DNA"/>
</dbReference>
<dbReference type="STRING" id="1618350.UR67_C0001G0174"/>